<evidence type="ECO:0000313" key="3">
    <source>
        <dbReference type="EMBL" id="MBE7324225.1"/>
    </source>
</evidence>
<feature type="transmembrane region" description="Helical" evidence="2">
    <location>
        <begin position="359"/>
        <end position="378"/>
    </location>
</feature>
<comment type="caution">
    <text evidence="3">The sequence shown here is derived from an EMBL/GenBank/DDBJ whole genome shotgun (WGS) entry which is preliminary data.</text>
</comment>
<evidence type="ECO:0000256" key="2">
    <source>
        <dbReference type="SAM" id="Phobius"/>
    </source>
</evidence>
<evidence type="ECO:0000313" key="4">
    <source>
        <dbReference type="Proteomes" id="UP000756387"/>
    </source>
</evidence>
<keyword evidence="2" id="KW-1133">Transmembrane helix</keyword>
<accession>A0ABR9RSV4</accession>
<protein>
    <recommendedName>
        <fullName evidence="5">DUF2207 domain-containing protein</fullName>
    </recommendedName>
</protein>
<reference evidence="3 4" key="1">
    <citation type="submission" date="2020-10" db="EMBL/GenBank/DDBJ databases">
        <title>Nocardioides sp. isolated from sludge.</title>
        <authorList>
            <person name="Zhang X."/>
        </authorList>
    </citation>
    <scope>NUCLEOTIDE SEQUENCE [LARGE SCALE GENOMIC DNA]</scope>
    <source>
        <strain evidence="3 4">Y6</strain>
    </source>
</reference>
<keyword evidence="4" id="KW-1185">Reference proteome</keyword>
<dbReference type="EMBL" id="JADCSA010000004">
    <property type="protein sequence ID" value="MBE7324225.1"/>
    <property type="molecule type" value="Genomic_DNA"/>
</dbReference>
<feature type="transmembrane region" description="Helical" evidence="2">
    <location>
        <begin position="159"/>
        <end position="178"/>
    </location>
</feature>
<proteinExistence type="predicted"/>
<dbReference type="RefSeq" id="WP_193637549.1">
    <property type="nucleotide sequence ID" value="NZ_JADCSA010000004.1"/>
</dbReference>
<keyword evidence="2" id="KW-0472">Membrane</keyword>
<gene>
    <name evidence="3" type="ORF">IEQ44_06135</name>
</gene>
<feature type="region of interest" description="Disordered" evidence="1">
    <location>
        <begin position="408"/>
        <end position="427"/>
    </location>
</feature>
<name>A0ABR9RSV4_9ACTN</name>
<feature type="transmembrane region" description="Helical" evidence="2">
    <location>
        <begin position="184"/>
        <end position="202"/>
    </location>
</feature>
<evidence type="ECO:0000256" key="1">
    <source>
        <dbReference type="SAM" id="MobiDB-lite"/>
    </source>
</evidence>
<sequence>MTPAPAREPVLRPGQFGGLAIPDARETRIWVDERGAVMMRRPGIDPTEVAAPNEITKVAVADATQVNERHFVPWANRGLVLLMSQSRCVAAFNLRDLGSGSPPPFPDDATFRAINGLDAFADGLGLFVEPADPAEVRRARRLRQRHLLPLRDPRQNPRWPTWWGVLACVVCFLALPAIDSGSSALGWLTVLAACAVVTPLVWRFHARRRHWLHLVTTPPPADGRRVVRPQPPAEFATAFMAQTEVQVGPRDIVVRAADQERWLPGPAAGGVTHAVVGPRHLVLEDHRGRGLVGLQPSVWGASLDDILRSLHDVGVEVRESSLPDSRRIDYMATELDATQSYVITNDYENASDDSNVAPMLPYVALIVLAIACVVLAAVDFPLGLVPLLPWLALQALAIRATWTLSHWSKSQGRPADPSAARKTGGVR</sequence>
<organism evidence="3 4">
    <name type="scientific">Nocardioides malaquae</name>
    <dbReference type="NCBI Taxonomy" id="2773426"/>
    <lineage>
        <taxon>Bacteria</taxon>
        <taxon>Bacillati</taxon>
        <taxon>Actinomycetota</taxon>
        <taxon>Actinomycetes</taxon>
        <taxon>Propionibacteriales</taxon>
        <taxon>Nocardioidaceae</taxon>
        <taxon>Nocardioides</taxon>
    </lineage>
</organism>
<evidence type="ECO:0008006" key="5">
    <source>
        <dbReference type="Google" id="ProtNLM"/>
    </source>
</evidence>
<dbReference type="Proteomes" id="UP000756387">
    <property type="component" value="Unassembled WGS sequence"/>
</dbReference>
<keyword evidence="2" id="KW-0812">Transmembrane</keyword>